<dbReference type="Pfam" id="PF13561">
    <property type="entry name" value="adh_short_C2"/>
    <property type="match status" value="1"/>
</dbReference>
<name>A0A2M9CI45_9MICO</name>
<evidence type="ECO:0000256" key="2">
    <source>
        <dbReference type="ARBA" id="ARBA00023002"/>
    </source>
</evidence>
<comment type="caution">
    <text evidence="3">The sequence shown here is derived from an EMBL/GenBank/DDBJ whole genome shotgun (WGS) entry which is preliminary data.</text>
</comment>
<accession>A0A2M9CI45</accession>
<dbReference type="AlphaFoldDB" id="A0A2M9CI45"/>
<keyword evidence="2" id="KW-0560">Oxidoreductase</keyword>
<dbReference type="RefSeq" id="WP_100363831.1">
    <property type="nucleotide sequence ID" value="NZ_PGFF01000001.1"/>
</dbReference>
<reference evidence="3 4" key="1">
    <citation type="submission" date="2017-11" db="EMBL/GenBank/DDBJ databases">
        <title>Genomic Encyclopedia of Archaeal and Bacterial Type Strains, Phase II (KMG-II): From Individual Species to Whole Genera.</title>
        <authorList>
            <person name="Goeker M."/>
        </authorList>
    </citation>
    <scope>NUCLEOTIDE SEQUENCE [LARGE SCALE GENOMIC DNA]</scope>
    <source>
        <strain evidence="3 4">DSM 27393</strain>
    </source>
</reference>
<proteinExistence type="inferred from homology"/>
<dbReference type="InterPro" id="IPR036291">
    <property type="entry name" value="NAD(P)-bd_dom_sf"/>
</dbReference>
<evidence type="ECO:0000256" key="1">
    <source>
        <dbReference type="ARBA" id="ARBA00006484"/>
    </source>
</evidence>
<evidence type="ECO:0000313" key="3">
    <source>
        <dbReference type="EMBL" id="PJJ71539.1"/>
    </source>
</evidence>
<dbReference type="Proteomes" id="UP000228758">
    <property type="component" value="Unassembled WGS sequence"/>
</dbReference>
<protein>
    <submittedName>
        <fullName evidence="3">NAD(P)-dependent dehydrogenase (Short-subunit alcohol dehydrogenase family)</fullName>
    </submittedName>
</protein>
<comment type="similarity">
    <text evidence="1">Belongs to the short-chain dehydrogenases/reductases (SDR) family.</text>
</comment>
<dbReference type="InterPro" id="IPR002347">
    <property type="entry name" value="SDR_fam"/>
</dbReference>
<organism evidence="3 4">
    <name type="scientific">Diaminobutyricimonas aerilata</name>
    <dbReference type="NCBI Taxonomy" id="1162967"/>
    <lineage>
        <taxon>Bacteria</taxon>
        <taxon>Bacillati</taxon>
        <taxon>Actinomycetota</taxon>
        <taxon>Actinomycetes</taxon>
        <taxon>Micrococcales</taxon>
        <taxon>Microbacteriaceae</taxon>
        <taxon>Diaminobutyricimonas</taxon>
    </lineage>
</organism>
<dbReference type="InterPro" id="IPR051122">
    <property type="entry name" value="SDR_DHRS6-like"/>
</dbReference>
<dbReference type="EMBL" id="PGFF01000001">
    <property type="protein sequence ID" value="PJJ71539.1"/>
    <property type="molecule type" value="Genomic_DNA"/>
</dbReference>
<dbReference type="PANTHER" id="PTHR43477:SF1">
    <property type="entry name" value="DIHYDROANTICAPSIN 7-DEHYDROGENASE"/>
    <property type="match status" value="1"/>
</dbReference>
<gene>
    <name evidence="3" type="ORF">CLV46_1088</name>
</gene>
<dbReference type="PRINTS" id="PR00081">
    <property type="entry name" value="GDHRDH"/>
</dbReference>
<dbReference type="OrthoDB" id="670853at2"/>
<dbReference type="GO" id="GO:0016491">
    <property type="term" value="F:oxidoreductase activity"/>
    <property type="evidence" value="ECO:0007669"/>
    <property type="project" value="UniProtKB-KW"/>
</dbReference>
<dbReference type="Gene3D" id="3.40.50.720">
    <property type="entry name" value="NAD(P)-binding Rossmann-like Domain"/>
    <property type="match status" value="1"/>
</dbReference>
<sequence length="254" mass="26559">MLLNEKVAVVYGAAGSVGSTIARVFAEESAVVHLVGRTRDSLDRVADDIRAAGHRAEVATLDASKPDEVDAHLESIGRVDVTVNATSLHGELQGTPLREMDVEDYVLPTVTALRTNFAIGTAAARRMTAQGSGAILTLSTSASALSGRDRRYHATGGFGTACAAIEEFTRSLAGEVGPHGVRVVCLRPDALPESWGDPGELEDNETFHYMTAGTALDRMPTLRQVADAAAFAASDRAGAMTGAIFNLTSGSVMS</sequence>
<keyword evidence="4" id="KW-1185">Reference proteome</keyword>
<evidence type="ECO:0000313" key="4">
    <source>
        <dbReference type="Proteomes" id="UP000228758"/>
    </source>
</evidence>
<dbReference type="CDD" id="cd05233">
    <property type="entry name" value="SDR_c"/>
    <property type="match status" value="1"/>
</dbReference>
<dbReference type="PANTHER" id="PTHR43477">
    <property type="entry name" value="DIHYDROANTICAPSIN 7-DEHYDROGENASE"/>
    <property type="match status" value="1"/>
</dbReference>
<dbReference type="SUPFAM" id="SSF51735">
    <property type="entry name" value="NAD(P)-binding Rossmann-fold domains"/>
    <property type="match status" value="1"/>
</dbReference>